<dbReference type="RefSeq" id="WP_315745895.1">
    <property type="nucleotide sequence ID" value="NZ_JAVYAA010000003.1"/>
</dbReference>
<evidence type="ECO:0000313" key="12">
    <source>
        <dbReference type="Proteomes" id="UP001250538"/>
    </source>
</evidence>
<reference evidence="12" key="1">
    <citation type="submission" date="2023-09" db="EMBL/GenBank/DDBJ databases">
        <title>Paenibacillus sp. chi10 Genome sequencing and assembly.</title>
        <authorList>
            <person name="Kim I."/>
        </authorList>
    </citation>
    <scope>NUCLEOTIDE SEQUENCE [LARGE SCALE GENOMIC DNA]</scope>
    <source>
        <strain evidence="12">chi10</strain>
    </source>
</reference>
<dbReference type="GO" id="GO:0003700">
    <property type="term" value="F:DNA-binding transcription factor activity"/>
    <property type="evidence" value="ECO:0007669"/>
    <property type="project" value="InterPro"/>
</dbReference>
<dbReference type="SUPFAM" id="SSF52172">
    <property type="entry name" value="CheY-like"/>
    <property type="match status" value="1"/>
</dbReference>
<dbReference type="InterPro" id="IPR011006">
    <property type="entry name" value="CheY-like_superfamily"/>
</dbReference>
<dbReference type="Pfam" id="PF00072">
    <property type="entry name" value="Response_reg"/>
    <property type="match status" value="1"/>
</dbReference>
<protein>
    <submittedName>
        <fullName evidence="11">Helix-turn-helix domain-containing protein</fullName>
    </submittedName>
</protein>
<dbReference type="GO" id="GO:0000160">
    <property type="term" value="P:phosphorelay signal transduction system"/>
    <property type="evidence" value="ECO:0007669"/>
    <property type="project" value="UniProtKB-KW"/>
</dbReference>
<dbReference type="InterPro" id="IPR051552">
    <property type="entry name" value="HptR"/>
</dbReference>
<comment type="caution">
    <text evidence="11">The sequence shown here is derived from an EMBL/GenBank/DDBJ whole genome shotgun (WGS) entry which is preliminary data.</text>
</comment>
<feature type="modified residue" description="4-aspartylphosphate" evidence="8">
    <location>
        <position position="57"/>
    </location>
</feature>
<accession>A0AAJ2JZW6</accession>
<dbReference type="InterPro" id="IPR018060">
    <property type="entry name" value="HTH_AraC"/>
</dbReference>
<keyword evidence="5" id="KW-0805">Transcription regulation</keyword>
<dbReference type="PROSITE" id="PS01124">
    <property type="entry name" value="HTH_ARAC_FAMILY_2"/>
    <property type="match status" value="1"/>
</dbReference>
<dbReference type="InterPro" id="IPR009057">
    <property type="entry name" value="Homeodomain-like_sf"/>
</dbReference>
<proteinExistence type="predicted"/>
<gene>
    <name evidence="11" type="ORF">RQP50_15075</name>
</gene>
<evidence type="ECO:0000256" key="7">
    <source>
        <dbReference type="ARBA" id="ARBA00023163"/>
    </source>
</evidence>
<dbReference type="PANTHER" id="PTHR42713">
    <property type="entry name" value="HISTIDINE KINASE-RELATED"/>
    <property type="match status" value="1"/>
</dbReference>
<dbReference type="CDD" id="cd17536">
    <property type="entry name" value="REC_YesN-like"/>
    <property type="match status" value="1"/>
</dbReference>
<organism evidence="11 12">
    <name type="scientific">Paenibacillus suaedae</name>
    <dbReference type="NCBI Taxonomy" id="3077233"/>
    <lineage>
        <taxon>Bacteria</taxon>
        <taxon>Bacillati</taxon>
        <taxon>Bacillota</taxon>
        <taxon>Bacilli</taxon>
        <taxon>Bacillales</taxon>
        <taxon>Paenibacillaceae</taxon>
        <taxon>Paenibacillus</taxon>
    </lineage>
</organism>
<dbReference type="InterPro" id="IPR020449">
    <property type="entry name" value="Tscrpt_reg_AraC-type_HTH"/>
</dbReference>
<feature type="domain" description="Response regulatory" evidence="10">
    <location>
        <begin position="3"/>
        <end position="122"/>
    </location>
</feature>
<evidence type="ECO:0000256" key="6">
    <source>
        <dbReference type="ARBA" id="ARBA00023125"/>
    </source>
</evidence>
<keyword evidence="6" id="KW-0238">DNA-binding</keyword>
<dbReference type="Pfam" id="PF12833">
    <property type="entry name" value="HTH_18"/>
    <property type="match status" value="1"/>
</dbReference>
<evidence type="ECO:0000256" key="2">
    <source>
        <dbReference type="ARBA" id="ARBA00022490"/>
    </source>
</evidence>
<dbReference type="PROSITE" id="PS50110">
    <property type="entry name" value="RESPONSE_REGULATORY"/>
    <property type="match status" value="1"/>
</dbReference>
<dbReference type="Gene3D" id="3.40.50.2300">
    <property type="match status" value="1"/>
</dbReference>
<name>A0AAJ2JZW6_9BACL</name>
<evidence type="ECO:0000256" key="5">
    <source>
        <dbReference type="ARBA" id="ARBA00023015"/>
    </source>
</evidence>
<keyword evidence="7" id="KW-0804">Transcription</keyword>
<evidence type="ECO:0000256" key="3">
    <source>
        <dbReference type="ARBA" id="ARBA00022553"/>
    </source>
</evidence>
<dbReference type="PANTHER" id="PTHR42713:SF3">
    <property type="entry name" value="TRANSCRIPTIONAL REGULATORY PROTEIN HPTR"/>
    <property type="match status" value="1"/>
</dbReference>
<dbReference type="PRINTS" id="PR00032">
    <property type="entry name" value="HTHARAC"/>
</dbReference>
<keyword evidence="3 8" id="KW-0597">Phosphoprotein</keyword>
<keyword evidence="4" id="KW-0902">Two-component regulatory system</keyword>
<dbReference type="SMART" id="SM00342">
    <property type="entry name" value="HTH_ARAC"/>
    <property type="match status" value="1"/>
</dbReference>
<dbReference type="AlphaFoldDB" id="A0AAJ2JZW6"/>
<evidence type="ECO:0000259" key="9">
    <source>
        <dbReference type="PROSITE" id="PS01124"/>
    </source>
</evidence>
<dbReference type="InterPro" id="IPR001789">
    <property type="entry name" value="Sig_transdc_resp-reg_receiver"/>
</dbReference>
<evidence type="ECO:0000313" key="11">
    <source>
        <dbReference type="EMBL" id="MDT8977559.1"/>
    </source>
</evidence>
<sequence length="555" mass="64856">MFTAIVVDDDYPVLQYLSQAVKWNQLHIELLGTYSNGLEALEAIRMCERLPDIVITDIGMPKMNGLELIAEYSSINPDFAAIIISCHDEFHYAQQALKLNVQDYILKESLEVEQIEQILKKITHRLCSQQDQLAEFQHYKQLGKLNQTAVRSKFLKDTLYQNSWSKHAWIEKAGLNGINLQSKQYVTMILSVDRLSEMTRVHRLNDHTIIFAVENVLQEILSDKGNFVIFNYNSRDLVVLYLTDDPSVEQSYVYHMMQTCITNIKQYLKIYVSGFIGRTVSKPKEIQDALLPMLQELEHRFYSAESSVSTWSNREFSKIDMYQEYAKYYSMISEHIAAKNQSGLVVTIQDWSNWVKASHFHPDYVKEWVLQLLLDLHMKIKVTLHFQSEFSDEKLYLTISQIVTLSHLSEWFLDYLSRMAAKLSEITISSRPEVIKAQQYVIQHVSERITLEEMASYLNLNSSYFSRLFKRELNINFIEYVNRVKLQKAKELLLQSNKTVEEISDLLGYSNKSYFIKLFKRDVGTTPREFVSWDRSQRMMENSSKDAIISIPTNF</sequence>
<dbReference type="Gene3D" id="1.10.10.60">
    <property type="entry name" value="Homeodomain-like"/>
    <property type="match status" value="2"/>
</dbReference>
<feature type="domain" description="HTH araC/xylS-type" evidence="9">
    <location>
        <begin position="435"/>
        <end position="533"/>
    </location>
</feature>
<evidence type="ECO:0000256" key="4">
    <source>
        <dbReference type="ARBA" id="ARBA00023012"/>
    </source>
</evidence>
<dbReference type="SMART" id="SM00448">
    <property type="entry name" value="REC"/>
    <property type="match status" value="1"/>
</dbReference>
<keyword evidence="2" id="KW-0963">Cytoplasm</keyword>
<dbReference type="PROSITE" id="PS00041">
    <property type="entry name" value="HTH_ARAC_FAMILY_1"/>
    <property type="match status" value="1"/>
</dbReference>
<evidence type="ECO:0000259" key="10">
    <source>
        <dbReference type="PROSITE" id="PS50110"/>
    </source>
</evidence>
<evidence type="ECO:0000256" key="8">
    <source>
        <dbReference type="PROSITE-ProRule" id="PRU00169"/>
    </source>
</evidence>
<dbReference type="InterPro" id="IPR018062">
    <property type="entry name" value="HTH_AraC-typ_CS"/>
</dbReference>
<dbReference type="Proteomes" id="UP001250538">
    <property type="component" value="Unassembled WGS sequence"/>
</dbReference>
<dbReference type="EMBL" id="JAVYAA010000003">
    <property type="protein sequence ID" value="MDT8977559.1"/>
    <property type="molecule type" value="Genomic_DNA"/>
</dbReference>
<comment type="subcellular location">
    <subcellularLocation>
        <location evidence="1">Cytoplasm</location>
    </subcellularLocation>
</comment>
<evidence type="ECO:0000256" key="1">
    <source>
        <dbReference type="ARBA" id="ARBA00004496"/>
    </source>
</evidence>
<dbReference type="GO" id="GO:0005737">
    <property type="term" value="C:cytoplasm"/>
    <property type="evidence" value="ECO:0007669"/>
    <property type="project" value="UniProtKB-SubCell"/>
</dbReference>
<keyword evidence="12" id="KW-1185">Reference proteome</keyword>
<dbReference type="GO" id="GO:0043565">
    <property type="term" value="F:sequence-specific DNA binding"/>
    <property type="evidence" value="ECO:0007669"/>
    <property type="project" value="InterPro"/>
</dbReference>
<dbReference type="SUPFAM" id="SSF46689">
    <property type="entry name" value="Homeodomain-like"/>
    <property type="match status" value="2"/>
</dbReference>